<dbReference type="PANTHER" id="PTHR31310:SF7">
    <property type="entry name" value="PA-PHOSPHATASE RELATED-FAMILY PROTEIN DDB_G0268928"/>
    <property type="match status" value="1"/>
</dbReference>
<dbReference type="STRING" id="1045774.SAMN05421872_101251"/>
<evidence type="ECO:0000259" key="5">
    <source>
        <dbReference type="Pfam" id="PF14378"/>
    </source>
</evidence>
<evidence type="ECO:0000256" key="1">
    <source>
        <dbReference type="ARBA" id="ARBA00004141"/>
    </source>
</evidence>
<dbReference type="GO" id="GO:0016020">
    <property type="term" value="C:membrane"/>
    <property type="evidence" value="ECO:0007669"/>
    <property type="project" value="UniProtKB-SubCell"/>
</dbReference>
<dbReference type="SUPFAM" id="SSF48317">
    <property type="entry name" value="Acid phosphatase/Vanadium-dependent haloperoxidase"/>
    <property type="match status" value="1"/>
</dbReference>
<name>A0A1G6IQ69_9ACTN</name>
<dbReference type="OrthoDB" id="629685at2"/>
<dbReference type="Proteomes" id="UP000199034">
    <property type="component" value="Unassembled WGS sequence"/>
</dbReference>
<reference evidence="6 7" key="1">
    <citation type="submission" date="2016-10" db="EMBL/GenBank/DDBJ databases">
        <authorList>
            <person name="de Groot N.N."/>
        </authorList>
    </citation>
    <scope>NUCLEOTIDE SEQUENCE [LARGE SCALE GENOMIC DNA]</scope>
    <source>
        <strain evidence="6 7">CGMCC 4.6858</strain>
    </source>
</reference>
<dbReference type="InterPro" id="IPR052185">
    <property type="entry name" value="IPC_Synthase-Related"/>
</dbReference>
<keyword evidence="4" id="KW-0472">Membrane</keyword>
<dbReference type="Gene3D" id="1.20.144.10">
    <property type="entry name" value="Phosphatidic acid phosphatase type 2/haloperoxidase"/>
    <property type="match status" value="1"/>
</dbReference>
<keyword evidence="3" id="KW-1133">Transmembrane helix</keyword>
<sequence length="322" mass="35546">MTSAPAQVVVPPTRGATRRLAMTAYALALLVWSLTIGIPSDTLGVCLWIFIGTVAWHAAAPVDTARAWWRDWWLPMVLLVAYSLLRGFADQTFIPVHVTAPIRFDEWLGGGTTPTEQLQAAWCGDPCIVTDPPRWYDTVVTSVYASHFLASLGLAGVLWVRNRDEYVRWIRRFVAMNFAGLTIYFLYPMAPPWMAGRDGFIGTVVRITGRGWSEIGLHRQSIFFGGLPNKVAAMPSLHAGFSFLLVFYAIQRLRHPARWLLLAYPVAMSASLVYSGEHYVIDAIAGALVALLVLVGCQVWENRRAARDTSTATSTATSTSAD</sequence>
<dbReference type="Pfam" id="PF14378">
    <property type="entry name" value="PAP2_3"/>
    <property type="match status" value="1"/>
</dbReference>
<evidence type="ECO:0000313" key="6">
    <source>
        <dbReference type="EMBL" id="SDC08624.1"/>
    </source>
</evidence>
<accession>A0A1G6IQ69</accession>
<dbReference type="CDD" id="cd03386">
    <property type="entry name" value="PAP2_Aur1_like"/>
    <property type="match status" value="1"/>
</dbReference>
<keyword evidence="7" id="KW-1185">Reference proteome</keyword>
<dbReference type="PANTHER" id="PTHR31310">
    <property type="match status" value="1"/>
</dbReference>
<protein>
    <submittedName>
        <fullName evidence="6">PAP2 superfamily protein</fullName>
    </submittedName>
</protein>
<evidence type="ECO:0000256" key="2">
    <source>
        <dbReference type="ARBA" id="ARBA00022692"/>
    </source>
</evidence>
<keyword evidence="2" id="KW-0812">Transmembrane</keyword>
<dbReference type="EMBL" id="FMZM01000001">
    <property type="protein sequence ID" value="SDC08624.1"/>
    <property type="molecule type" value="Genomic_DNA"/>
</dbReference>
<dbReference type="RefSeq" id="WP_090849958.1">
    <property type="nucleotide sequence ID" value="NZ_FMZM01000001.1"/>
</dbReference>
<evidence type="ECO:0000256" key="3">
    <source>
        <dbReference type="ARBA" id="ARBA00022989"/>
    </source>
</evidence>
<gene>
    <name evidence="6" type="ORF">SAMN05421872_101251</name>
</gene>
<proteinExistence type="predicted"/>
<dbReference type="AlphaFoldDB" id="A0A1G6IQ69"/>
<dbReference type="InterPro" id="IPR036938">
    <property type="entry name" value="PAP2/HPO_sf"/>
</dbReference>
<comment type="subcellular location">
    <subcellularLocation>
        <location evidence="1">Membrane</location>
        <topology evidence="1">Multi-pass membrane protein</topology>
    </subcellularLocation>
</comment>
<dbReference type="InterPro" id="IPR026841">
    <property type="entry name" value="Aur1/Ipt1"/>
</dbReference>
<feature type="domain" description="Inositolphosphotransferase Aur1/Ipt1" evidence="5">
    <location>
        <begin position="134"/>
        <end position="294"/>
    </location>
</feature>
<evidence type="ECO:0000256" key="4">
    <source>
        <dbReference type="ARBA" id="ARBA00023136"/>
    </source>
</evidence>
<evidence type="ECO:0000313" key="7">
    <source>
        <dbReference type="Proteomes" id="UP000199034"/>
    </source>
</evidence>
<organism evidence="6 7">
    <name type="scientific">Nocardioides lianchengensis</name>
    <dbReference type="NCBI Taxonomy" id="1045774"/>
    <lineage>
        <taxon>Bacteria</taxon>
        <taxon>Bacillati</taxon>
        <taxon>Actinomycetota</taxon>
        <taxon>Actinomycetes</taxon>
        <taxon>Propionibacteriales</taxon>
        <taxon>Nocardioidaceae</taxon>
        <taxon>Nocardioides</taxon>
    </lineage>
</organism>